<reference evidence="6 7" key="1">
    <citation type="submission" date="2020-11" db="EMBL/GenBank/DDBJ databases">
        <title>Taxonomic investigation of Rahnella spp.</title>
        <authorList>
            <person name="Lee S.D."/>
        </authorList>
    </citation>
    <scope>NUCLEOTIDE SEQUENCE [LARGE SCALE GENOMIC DNA]</scope>
    <source>
        <strain evidence="6 7">SAP-10</strain>
    </source>
</reference>
<evidence type="ECO:0000256" key="3">
    <source>
        <dbReference type="ARBA" id="ARBA00023125"/>
    </source>
</evidence>
<dbReference type="InterPro" id="IPR036390">
    <property type="entry name" value="WH_DNA-bd_sf"/>
</dbReference>
<evidence type="ECO:0000259" key="5">
    <source>
        <dbReference type="PROSITE" id="PS50931"/>
    </source>
</evidence>
<dbReference type="SUPFAM" id="SSF46785">
    <property type="entry name" value="Winged helix' DNA-binding domain"/>
    <property type="match status" value="1"/>
</dbReference>
<evidence type="ECO:0000256" key="1">
    <source>
        <dbReference type="ARBA" id="ARBA00009437"/>
    </source>
</evidence>
<comment type="similarity">
    <text evidence="1">Belongs to the LysR transcriptional regulatory family.</text>
</comment>
<dbReference type="RefSeq" id="WP_195816956.1">
    <property type="nucleotide sequence ID" value="NZ_JADOBH010000001.1"/>
</dbReference>
<dbReference type="PANTHER" id="PTHR30126">
    <property type="entry name" value="HTH-TYPE TRANSCRIPTIONAL REGULATOR"/>
    <property type="match status" value="1"/>
</dbReference>
<evidence type="ECO:0000313" key="7">
    <source>
        <dbReference type="Proteomes" id="UP000600307"/>
    </source>
</evidence>
<feature type="domain" description="HTH lysR-type" evidence="5">
    <location>
        <begin position="6"/>
        <end position="63"/>
    </location>
</feature>
<dbReference type="InterPro" id="IPR036388">
    <property type="entry name" value="WH-like_DNA-bd_sf"/>
</dbReference>
<keyword evidence="4" id="KW-0804">Transcription</keyword>
<dbReference type="Gene3D" id="3.40.190.290">
    <property type="match status" value="1"/>
</dbReference>
<dbReference type="Proteomes" id="UP000600307">
    <property type="component" value="Unassembled WGS sequence"/>
</dbReference>
<dbReference type="InterPro" id="IPR000847">
    <property type="entry name" value="LysR_HTH_N"/>
</dbReference>
<name>A0ABS0DPV0_9GAMM</name>
<dbReference type="EMBL" id="JADOBH010000001">
    <property type="protein sequence ID" value="MBF7955423.1"/>
    <property type="molecule type" value="Genomic_DNA"/>
</dbReference>
<gene>
    <name evidence="6" type="ORF">IV431_07665</name>
</gene>
<dbReference type="Pfam" id="PF03466">
    <property type="entry name" value="LysR_substrate"/>
    <property type="match status" value="1"/>
</dbReference>
<evidence type="ECO:0000313" key="6">
    <source>
        <dbReference type="EMBL" id="MBF7955423.1"/>
    </source>
</evidence>
<dbReference type="Pfam" id="PF00126">
    <property type="entry name" value="HTH_1"/>
    <property type="match status" value="1"/>
</dbReference>
<sequence>MALPRTTLEQWVVLQTVIEEGSFAQAATVLNRSQSSVSYALSSLQTRLGLPLLEISGRKATLTEQGRALLTQAAPLISAFLQLEHRAAGLKGGTRTELSLVVDSVFPKNRLFRALKNFQSQFPDTRVHLTEILRGESIEQLRERSADLYITTLAPEHAIHGRFLLDVDFVPVAKSDHPLMSLPVPLTAEDLARFPLISVADRHSPPGENPRSGTMASWTFTTVGAATEAIAVGVGYGWVPLESVENALEGGLLSRLALSARTVRQTALYMVMDNESERYDKTVSALSKSILAECGTPHL</sequence>
<organism evidence="6 7">
    <name type="scientific">Rahnella victoriana</name>
    <dbReference type="NCBI Taxonomy" id="1510570"/>
    <lineage>
        <taxon>Bacteria</taxon>
        <taxon>Pseudomonadati</taxon>
        <taxon>Pseudomonadota</taxon>
        <taxon>Gammaproteobacteria</taxon>
        <taxon>Enterobacterales</taxon>
        <taxon>Yersiniaceae</taxon>
        <taxon>Rahnella</taxon>
    </lineage>
</organism>
<comment type="caution">
    <text evidence="6">The sequence shown here is derived from an EMBL/GenBank/DDBJ whole genome shotgun (WGS) entry which is preliminary data.</text>
</comment>
<proteinExistence type="inferred from homology"/>
<dbReference type="SUPFAM" id="SSF53850">
    <property type="entry name" value="Periplasmic binding protein-like II"/>
    <property type="match status" value="1"/>
</dbReference>
<dbReference type="InterPro" id="IPR005119">
    <property type="entry name" value="LysR_subst-bd"/>
</dbReference>
<accession>A0ABS0DPV0</accession>
<keyword evidence="2" id="KW-0805">Transcription regulation</keyword>
<evidence type="ECO:0000256" key="4">
    <source>
        <dbReference type="ARBA" id="ARBA00023163"/>
    </source>
</evidence>
<dbReference type="PROSITE" id="PS50931">
    <property type="entry name" value="HTH_LYSR"/>
    <property type="match status" value="1"/>
</dbReference>
<keyword evidence="7" id="KW-1185">Reference proteome</keyword>
<dbReference type="PANTHER" id="PTHR30126:SF88">
    <property type="entry name" value="TRANSCRIPTIONAL REGULATOR-RELATED"/>
    <property type="match status" value="1"/>
</dbReference>
<keyword evidence="3" id="KW-0238">DNA-binding</keyword>
<evidence type="ECO:0000256" key="2">
    <source>
        <dbReference type="ARBA" id="ARBA00023015"/>
    </source>
</evidence>
<protein>
    <submittedName>
        <fullName evidence="6">LysR family transcriptional regulator</fullName>
    </submittedName>
</protein>
<dbReference type="Gene3D" id="1.10.10.10">
    <property type="entry name" value="Winged helix-like DNA-binding domain superfamily/Winged helix DNA-binding domain"/>
    <property type="match status" value="1"/>
</dbReference>